<protein>
    <submittedName>
        <fullName evidence="4">GH25 family lysozyme</fullName>
    </submittedName>
</protein>
<dbReference type="RefSeq" id="WP_382391927.1">
    <property type="nucleotide sequence ID" value="NZ_JBHTCQ010000001.1"/>
</dbReference>
<comment type="caution">
    <text evidence="4">The sequence shown here is derived from an EMBL/GenBank/DDBJ whole genome shotgun (WGS) entry which is preliminary data.</text>
</comment>
<comment type="similarity">
    <text evidence="1">Belongs to the glycosyl hydrolase 25 family.</text>
</comment>
<gene>
    <name evidence="4" type="ORF">ACFQQL_05165</name>
</gene>
<dbReference type="PANTHER" id="PTHR34135">
    <property type="entry name" value="LYSOZYME"/>
    <property type="match status" value="1"/>
</dbReference>
<evidence type="ECO:0000313" key="5">
    <source>
        <dbReference type="Proteomes" id="UP001596455"/>
    </source>
</evidence>
<dbReference type="PANTHER" id="PTHR34135:SF2">
    <property type="entry name" value="LYSOZYME"/>
    <property type="match status" value="1"/>
</dbReference>
<dbReference type="SMART" id="SM00641">
    <property type="entry name" value="Glyco_25"/>
    <property type="match status" value="1"/>
</dbReference>
<evidence type="ECO:0000256" key="1">
    <source>
        <dbReference type="ARBA" id="ARBA00010646"/>
    </source>
</evidence>
<dbReference type="EMBL" id="JBHTCQ010000001">
    <property type="protein sequence ID" value="MFC7404488.1"/>
    <property type="molecule type" value="Genomic_DNA"/>
</dbReference>
<evidence type="ECO:0000256" key="2">
    <source>
        <dbReference type="ARBA" id="ARBA00022801"/>
    </source>
</evidence>
<keyword evidence="3" id="KW-0326">Glycosidase</keyword>
<evidence type="ECO:0000256" key="3">
    <source>
        <dbReference type="ARBA" id="ARBA00023295"/>
    </source>
</evidence>
<name>A0ABW2Q7R8_9MICO</name>
<keyword evidence="2" id="KW-0378">Hydrolase</keyword>
<evidence type="ECO:0000313" key="4">
    <source>
        <dbReference type="EMBL" id="MFC7404488.1"/>
    </source>
</evidence>
<sequence>MNSTSSQAVDAEASDVTGVDVSSFQHPSGAAIDWGAVAAAEDFAIVKATEGMTGNYDNEYFADDFDAAEANGMVVGSYHFADVGTPVRQDALGEAQHYFEVTEGRNGEGTLPPILDIEDAKGLSPAQLQTWVSTFLTETERLFGRTPIIYTYPSFWESNMATNDFAEYPLWIAHYDVSAPDIPGGWNDWVMWQYTSTAQVDGIPADTDRNYFAGTEAELRELAGGGSAPDPDPEARNGVCERGEFCLYYNSDNEGSVSDFNTSIEDYGDEQPTCYEFRGPGNGQYRCVKNDTASVWNRTGETVTVFYNSGYAGPRQSFAPGVRANLNATLKNENAAHRIG</sequence>
<accession>A0ABW2Q7R8</accession>
<dbReference type="PROSITE" id="PS51904">
    <property type="entry name" value="GLYCOSYL_HYDROL_F25_2"/>
    <property type="match status" value="1"/>
</dbReference>
<proteinExistence type="inferred from homology"/>
<dbReference type="InterPro" id="IPR002053">
    <property type="entry name" value="Glyco_hydro_25"/>
</dbReference>
<organism evidence="4 5">
    <name type="scientific">Georgenia alba</name>
    <dbReference type="NCBI Taxonomy" id="2233858"/>
    <lineage>
        <taxon>Bacteria</taxon>
        <taxon>Bacillati</taxon>
        <taxon>Actinomycetota</taxon>
        <taxon>Actinomycetes</taxon>
        <taxon>Micrococcales</taxon>
        <taxon>Bogoriellaceae</taxon>
        <taxon>Georgenia</taxon>
    </lineage>
</organism>
<dbReference type="Pfam" id="PF03995">
    <property type="entry name" value="Inhibitor_I36"/>
    <property type="match status" value="1"/>
</dbReference>
<dbReference type="Gene3D" id="3.20.20.80">
    <property type="entry name" value="Glycosidases"/>
    <property type="match status" value="1"/>
</dbReference>
<dbReference type="CDD" id="cd00599">
    <property type="entry name" value="GH25_muramidase"/>
    <property type="match status" value="1"/>
</dbReference>
<dbReference type="SUPFAM" id="SSF51445">
    <property type="entry name" value="(Trans)glycosidases"/>
    <property type="match status" value="1"/>
</dbReference>
<dbReference type="InterPro" id="IPR018077">
    <property type="entry name" value="Glyco_hydro_fam25_subgr"/>
</dbReference>
<dbReference type="InterPro" id="IPR017853">
    <property type="entry name" value="GH"/>
</dbReference>
<dbReference type="Proteomes" id="UP001596455">
    <property type="component" value="Unassembled WGS sequence"/>
</dbReference>
<reference evidence="5" key="1">
    <citation type="journal article" date="2019" name="Int. J. Syst. Evol. Microbiol.">
        <title>The Global Catalogue of Microorganisms (GCM) 10K type strain sequencing project: providing services to taxonomists for standard genome sequencing and annotation.</title>
        <authorList>
            <consortium name="The Broad Institute Genomics Platform"/>
            <consortium name="The Broad Institute Genome Sequencing Center for Infectious Disease"/>
            <person name="Wu L."/>
            <person name="Ma J."/>
        </authorList>
    </citation>
    <scope>NUCLEOTIDE SEQUENCE [LARGE SCALE GENOMIC DNA]</scope>
    <source>
        <strain evidence="5">JCM 1490</strain>
    </source>
</reference>
<keyword evidence="5" id="KW-1185">Reference proteome</keyword>
<dbReference type="Pfam" id="PF01183">
    <property type="entry name" value="Glyco_hydro_25"/>
    <property type="match status" value="1"/>
</dbReference>